<keyword evidence="5" id="KW-1185">Reference proteome</keyword>
<evidence type="ECO:0000256" key="1">
    <source>
        <dbReference type="SAM" id="Phobius"/>
    </source>
</evidence>
<dbReference type="InterPro" id="IPR052173">
    <property type="entry name" value="Beta-lactam_resp_regulator"/>
</dbReference>
<dbReference type="PANTHER" id="PTHR34978:SF3">
    <property type="entry name" value="SLR0241 PROTEIN"/>
    <property type="match status" value="1"/>
</dbReference>
<sequence length="529" mass="60303">MITTIFNLHTYWIINGALAAGYLLARLISWFPFAYRLSQRRQLAFARFCFIFAILSFTLMPLLAALLPVHHEMAPLKPMVNHAAAQFLKKHHTVARQFAVVRSAPFYFSIAFMVLLTWVTGFLVSFFAYIKTLASLNKIRLGAYCRHRIHAVSVLFSNRIHTPFCWSGFSQHFIAVPDTLLEKQEDLRITLRHELQHIRQGDTLWLKAMVLIKLLCFWNPFVSLWTKWFKELQEFACDESLILRRKTSPTQYATCLLNAASAHLPKHVLAVNGLSSSLLYRRIAMLFHYQKEKSKRSFIIACLISLFMIASAAYALSGSPTHSTLSAKEVAAMIKRAGIDNTFQISATPEVVAELNKIRNSRHARKFMLGALKRMKEHKTMVLSEFKKEGIPADFLALPLIESGYEPLDASKNRLGAAGVWQFLPDTARHFGLVVTPERDDRLNTLLETKAAVAYLKSMHQKYGNWNLALISYEIGDEEVDRIIKNAPTLQLHDLAKSSKTYPELKEYVTMFSAAVIIMHYPALITRHA</sequence>
<dbReference type="Gene3D" id="1.10.530.10">
    <property type="match status" value="1"/>
</dbReference>
<feature type="transmembrane region" description="Helical" evidence="1">
    <location>
        <begin position="45"/>
        <end position="69"/>
    </location>
</feature>
<dbReference type="EMBL" id="QQAX01000009">
    <property type="protein sequence ID" value="RDI44566.1"/>
    <property type="molecule type" value="Genomic_DNA"/>
</dbReference>
<dbReference type="Proteomes" id="UP000254720">
    <property type="component" value="Unassembled WGS sequence"/>
</dbReference>
<evidence type="ECO:0000313" key="4">
    <source>
        <dbReference type="EMBL" id="RDI44566.1"/>
    </source>
</evidence>
<feature type="domain" description="Transglycosylase SLT" evidence="2">
    <location>
        <begin position="392"/>
        <end position="489"/>
    </location>
</feature>
<dbReference type="OrthoDB" id="9789078at2"/>
<keyword evidence="1" id="KW-1133">Transmembrane helix</keyword>
<name>A0A370GMQ9_9COXI</name>
<keyword evidence="1" id="KW-0812">Transmembrane</keyword>
<comment type="caution">
    <text evidence="4">The sequence shown here is derived from an EMBL/GenBank/DDBJ whole genome shotgun (WGS) entry which is preliminary data.</text>
</comment>
<dbReference type="CDD" id="cd16894">
    <property type="entry name" value="MltD-like"/>
    <property type="match status" value="1"/>
</dbReference>
<dbReference type="PANTHER" id="PTHR34978">
    <property type="entry name" value="POSSIBLE SENSOR-TRANSDUCER PROTEIN BLAR"/>
    <property type="match status" value="1"/>
</dbReference>
<gene>
    <name evidence="4" type="ORF">C8D86_10948</name>
</gene>
<dbReference type="Pfam" id="PF01464">
    <property type="entry name" value="SLT"/>
    <property type="match status" value="1"/>
</dbReference>
<dbReference type="AlphaFoldDB" id="A0A370GMQ9"/>
<protein>
    <submittedName>
        <fullName evidence="4">Beta-lactamase regulating signal transducer with metallopeptidase domain</fullName>
    </submittedName>
</protein>
<dbReference type="InterPro" id="IPR008258">
    <property type="entry name" value="Transglycosylase_SLT_dom_1"/>
</dbReference>
<dbReference type="InterPro" id="IPR008756">
    <property type="entry name" value="Peptidase_M56"/>
</dbReference>
<evidence type="ECO:0000313" key="5">
    <source>
        <dbReference type="Proteomes" id="UP000254720"/>
    </source>
</evidence>
<feature type="domain" description="Peptidase M56" evidence="3">
    <location>
        <begin position="52"/>
        <end position="286"/>
    </location>
</feature>
<reference evidence="4 5" key="1">
    <citation type="submission" date="2018-07" db="EMBL/GenBank/DDBJ databases">
        <title>Genomic Encyclopedia of Type Strains, Phase IV (KMG-IV): sequencing the most valuable type-strain genomes for metagenomic binning, comparative biology and taxonomic classification.</title>
        <authorList>
            <person name="Goeker M."/>
        </authorList>
    </citation>
    <scope>NUCLEOTIDE SEQUENCE [LARGE SCALE GENOMIC DNA]</scope>
    <source>
        <strain evidence="4 5">DSM 16500</strain>
    </source>
</reference>
<accession>A0A370GMQ9</accession>
<evidence type="ECO:0000259" key="2">
    <source>
        <dbReference type="Pfam" id="PF01464"/>
    </source>
</evidence>
<feature type="transmembrane region" description="Helical" evidence="1">
    <location>
        <begin position="298"/>
        <end position="316"/>
    </location>
</feature>
<dbReference type="Pfam" id="PF05569">
    <property type="entry name" value="Peptidase_M56"/>
    <property type="match status" value="1"/>
</dbReference>
<proteinExistence type="predicted"/>
<dbReference type="RefSeq" id="WP_114834242.1">
    <property type="nucleotide sequence ID" value="NZ_LR699114.1"/>
</dbReference>
<dbReference type="InterPro" id="IPR023346">
    <property type="entry name" value="Lysozyme-like_dom_sf"/>
</dbReference>
<organism evidence="4 5">
    <name type="scientific">Aquicella lusitana</name>
    <dbReference type="NCBI Taxonomy" id="254246"/>
    <lineage>
        <taxon>Bacteria</taxon>
        <taxon>Pseudomonadati</taxon>
        <taxon>Pseudomonadota</taxon>
        <taxon>Gammaproteobacteria</taxon>
        <taxon>Legionellales</taxon>
        <taxon>Coxiellaceae</taxon>
        <taxon>Aquicella</taxon>
    </lineage>
</organism>
<feature type="transmembrane region" description="Helical" evidence="1">
    <location>
        <begin position="106"/>
        <end position="130"/>
    </location>
</feature>
<dbReference type="CDD" id="cd07341">
    <property type="entry name" value="M56_BlaR1_MecR1_like"/>
    <property type="match status" value="1"/>
</dbReference>
<dbReference type="SUPFAM" id="SSF53955">
    <property type="entry name" value="Lysozyme-like"/>
    <property type="match status" value="1"/>
</dbReference>
<feature type="transmembrane region" description="Helical" evidence="1">
    <location>
        <begin position="12"/>
        <end position="33"/>
    </location>
</feature>
<keyword evidence="1" id="KW-0472">Membrane</keyword>
<evidence type="ECO:0000259" key="3">
    <source>
        <dbReference type="Pfam" id="PF05569"/>
    </source>
</evidence>